<keyword evidence="3" id="KW-1185">Reference proteome</keyword>
<protein>
    <submittedName>
        <fullName evidence="2">Uncharacterized protein</fullName>
    </submittedName>
</protein>
<comment type="caution">
    <text evidence="2">The sequence shown here is derived from an EMBL/GenBank/DDBJ whole genome shotgun (WGS) entry which is preliminary data.</text>
</comment>
<evidence type="ECO:0000256" key="1">
    <source>
        <dbReference type="SAM" id="MobiDB-lite"/>
    </source>
</evidence>
<evidence type="ECO:0000313" key="2">
    <source>
        <dbReference type="EMBL" id="KAK7534464.1"/>
    </source>
</evidence>
<accession>A0ABR1LGX3</accession>
<organism evidence="2 3">
    <name type="scientific">Phyllosticta citricarpa</name>
    <dbReference type="NCBI Taxonomy" id="55181"/>
    <lineage>
        <taxon>Eukaryota</taxon>
        <taxon>Fungi</taxon>
        <taxon>Dikarya</taxon>
        <taxon>Ascomycota</taxon>
        <taxon>Pezizomycotina</taxon>
        <taxon>Dothideomycetes</taxon>
        <taxon>Dothideomycetes incertae sedis</taxon>
        <taxon>Botryosphaeriales</taxon>
        <taxon>Phyllostictaceae</taxon>
        <taxon>Phyllosticta</taxon>
    </lineage>
</organism>
<sequence length="210" mass="23914">MHAANQRRAFFYHHMDRQTSQWVGEVERVARASNTWLQSSRRSWVTKFHSLNLINLNHRRPMRDGMSVPLRRHPSSILRHRMPPANATQAAHPNSTSHTYSKTHPSPSVACLLACLLAWSLLGRGTIYSISLAFRNYWCSFAVHPVRACKLCARQTGRPTPTKQRKALRPVVRLSGLHHPSSNLLRSPQKHTDSPTDRLTDVAPHILLTC</sequence>
<evidence type="ECO:0000313" key="3">
    <source>
        <dbReference type="Proteomes" id="UP001365128"/>
    </source>
</evidence>
<proteinExistence type="predicted"/>
<dbReference type="EMBL" id="JBBPDW010000043">
    <property type="protein sequence ID" value="KAK7534464.1"/>
    <property type="molecule type" value="Genomic_DNA"/>
</dbReference>
<name>A0ABR1LGX3_9PEZI</name>
<reference evidence="2 3" key="1">
    <citation type="submission" date="2024-04" db="EMBL/GenBank/DDBJ databases">
        <title>Phyllosticta paracitricarpa is synonymous to the EU quarantine fungus P. citricarpa based on phylogenomic analyses.</title>
        <authorList>
            <consortium name="Lawrence Berkeley National Laboratory"/>
            <person name="Van Ingen-Buijs V.A."/>
            <person name="Van Westerhoven A.C."/>
            <person name="Haridas S."/>
            <person name="Skiadas P."/>
            <person name="Martin F."/>
            <person name="Groenewald J.Z."/>
            <person name="Crous P.W."/>
            <person name="Seidl M.F."/>
        </authorList>
    </citation>
    <scope>NUCLEOTIDE SEQUENCE [LARGE SCALE GENOMIC DNA]</scope>
    <source>
        <strain evidence="2 3">CBS 122670</strain>
    </source>
</reference>
<gene>
    <name evidence="2" type="ORF">IWX46DRAFT_316498</name>
</gene>
<dbReference type="Proteomes" id="UP001365128">
    <property type="component" value="Unassembled WGS sequence"/>
</dbReference>
<feature type="region of interest" description="Disordered" evidence="1">
    <location>
        <begin position="178"/>
        <end position="198"/>
    </location>
</feature>